<evidence type="ECO:0000256" key="11">
    <source>
        <dbReference type="ARBA" id="ARBA00022840"/>
    </source>
</evidence>
<gene>
    <name evidence="21" type="ORF">PsYK624_070710</name>
</gene>
<comment type="subcellular location">
    <subcellularLocation>
        <location evidence="16">Chromosome</location>
        <location evidence="16">Telomere</location>
    </subcellularLocation>
    <subcellularLocation>
        <location evidence="1 16">Nucleus</location>
    </subcellularLocation>
</comment>
<evidence type="ECO:0000313" key="22">
    <source>
        <dbReference type="Proteomes" id="UP000703269"/>
    </source>
</evidence>
<accession>A0A9P3LDT9</accession>
<dbReference type="InterPro" id="IPR016024">
    <property type="entry name" value="ARM-type_fold"/>
</dbReference>
<keyword evidence="9 16" id="KW-0227">DNA damage</keyword>
<evidence type="ECO:0000256" key="7">
    <source>
        <dbReference type="ARBA" id="ARBA00022679"/>
    </source>
</evidence>
<protein>
    <recommendedName>
        <fullName evidence="5 16">Serine/threonine-protein kinase Tel1</fullName>
        <ecNumber evidence="4 16">2.7.11.1</ecNumber>
    </recommendedName>
</protein>
<evidence type="ECO:0000259" key="19">
    <source>
        <dbReference type="PROSITE" id="PS51189"/>
    </source>
</evidence>
<dbReference type="InterPro" id="IPR038980">
    <property type="entry name" value="ATM_plant"/>
</dbReference>
<name>A0A9P3LDT9_9APHY</name>
<keyword evidence="8 16" id="KW-0547">Nucleotide-binding</keyword>
<keyword evidence="11 16" id="KW-0067">ATP-binding</keyword>
<dbReference type="SMART" id="SM01343">
    <property type="entry name" value="FATC"/>
    <property type="match status" value="1"/>
</dbReference>
<evidence type="ECO:0000256" key="12">
    <source>
        <dbReference type="ARBA" id="ARBA00023242"/>
    </source>
</evidence>
<evidence type="ECO:0000256" key="3">
    <source>
        <dbReference type="ARBA" id="ARBA00011370"/>
    </source>
</evidence>
<dbReference type="InterPro" id="IPR044107">
    <property type="entry name" value="PIKKc_ATM"/>
</dbReference>
<dbReference type="PANTHER" id="PTHR37079:SF4">
    <property type="entry name" value="SERINE_THREONINE-PROTEIN KINASE ATM"/>
    <property type="match status" value="1"/>
</dbReference>
<dbReference type="InterPro" id="IPR018936">
    <property type="entry name" value="PI3/4_kinase_CS"/>
</dbReference>
<dbReference type="GO" id="GO:0004674">
    <property type="term" value="F:protein serine/threonine kinase activity"/>
    <property type="evidence" value="ECO:0007669"/>
    <property type="project" value="UniProtKB-KW"/>
</dbReference>
<dbReference type="InterPro" id="IPR011009">
    <property type="entry name" value="Kinase-like_dom_sf"/>
</dbReference>
<evidence type="ECO:0000313" key="21">
    <source>
        <dbReference type="EMBL" id="GJE90924.1"/>
    </source>
</evidence>
<dbReference type="PROSITE" id="PS00916">
    <property type="entry name" value="PI3_4_KINASE_2"/>
    <property type="match status" value="1"/>
</dbReference>
<keyword evidence="16" id="KW-0779">Telomere</keyword>
<comment type="function">
    <text evidence="13 16">Serine/threonine protein kinase which activates checkpoint signaling upon genotoxic stresses such as ionizing radiation (IR), ultraviolet light (UV), or DNA replication stalling, thereby acting as a DNA damage sensor. Recognizes the substrate consensus sequence [ST]-Q. Phosphorylates histone H2A to form H2AS128ph (gamma-H2A) at sites of DNA damage, involved in the regulation of DNA damage response mechanism. Required for the control of telomere length and genome stability.</text>
</comment>
<evidence type="ECO:0000256" key="16">
    <source>
        <dbReference type="RuleBase" id="RU365027"/>
    </source>
</evidence>
<comment type="similarity">
    <text evidence="2 16">Belongs to the PI3/PI4-kinase family. ATM subfamily.</text>
</comment>
<comment type="catalytic activity">
    <reaction evidence="15">
        <text>L-seryl-[protein] + ATP = O-phospho-L-seryl-[protein] + ADP + H(+)</text>
        <dbReference type="Rhea" id="RHEA:17989"/>
        <dbReference type="Rhea" id="RHEA-COMP:9863"/>
        <dbReference type="Rhea" id="RHEA-COMP:11604"/>
        <dbReference type="ChEBI" id="CHEBI:15378"/>
        <dbReference type="ChEBI" id="CHEBI:29999"/>
        <dbReference type="ChEBI" id="CHEBI:30616"/>
        <dbReference type="ChEBI" id="CHEBI:83421"/>
        <dbReference type="ChEBI" id="CHEBI:456216"/>
        <dbReference type="EC" id="2.7.11.1"/>
    </reaction>
</comment>
<evidence type="ECO:0000259" key="18">
    <source>
        <dbReference type="PROSITE" id="PS50290"/>
    </source>
</evidence>
<evidence type="ECO:0000256" key="1">
    <source>
        <dbReference type="ARBA" id="ARBA00004123"/>
    </source>
</evidence>
<dbReference type="Proteomes" id="UP000703269">
    <property type="component" value="Unassembled WGS sequence"/>
</dbReference>
<keyword evidence="16" id="KW-0156">Chromatin regulator</keyword>
<evidence type="ECO:0000256" key="14">
    <source>
        <dbReference type="ARBA" id="ARBA00047899"/>
    </source>
</evidence>
<comment type="subunit">
    <text evidence="3">Associates with DNA double-strand breaks.</text>
</comment>
<keyword evidence="6 16" id="KW-0723">Serine/threonine-protein kinase</keyword>
<dbReference type="GO" id="GO:0005524">
    <property type="term" value="F:ATP binding"/>
    <property type="evidence" value="ECO:0007669"/>
    <property type="project" value="UniProtKB-KW"/>
</dbReference>
<keyword evidence="12 16" id="KW-0539">Nucleus</keyword>
<keyword evidence="22" id="KW-1185">Reference proteome</keyword>
<evidence type="ECO:0000256" key="2">
    <source>
        <dbReference type="ARBA" id="ARBA00010769"/>
    </source>
</evidence>
<dbReference type="SUPFAM" id="SSF56112">
    <property type="entry name" value="Protein kinase-like (PK-like)"/>
    <property type="match status" value="1"/>
</dbReference>
<proteinExistence type="inferred from homology"/>
<evidence type="ECO:0000256" key="15">
    <source>
        <dbReference type="ARBA" id="ARBA00048679"/>
    </source>
</evidence>
<evidence type="ECO:0000259" key="20">
    <source>
        <dbReference type="PROSITE" id="PS51190"/>
    </source>
</evidence>
<dbReference type="InterPro" id="IPR003152">
    <property type="entry name" value="FATC_dom"/>
</dbReference>
<dbReference type="GO" id="GO:0005634">
    <property type="term" value="C:nucleus"/>
    <property type="evidence" value="ECO:0007669"/>
    <property type="project" value="UniProtKB-SubCell"/>
</dbReference>
<dbReference type="PROSITE" id="PS51189">
    <property type="entry name" value="FAT"/>
    <property type="match status" value="1"/>
</dbReference>
<dbReference type="Pfam" id="PF11640">
    <property type="entry name" value="TAN"/>
    <property type="match status" value="1"/>
</dbReference>
<dbReference type="Pfam" id="PF02260">
    <property type="entry name" value="FATC"/>
    <property type="match status" value="1"/>
</dbReference>
<dbReference type="SMART" id="SM01342">
    <property type="entry name" value="TAN"/>
    <property type="match status" value="1"/>
</dbReference>
<evidence type="ECO:0000256" key="13">
    <source>
        <dbReference type="ARBA" id="ARBA00025079"/>
    </source>
</evidence>
<evidence type="ECO:0000256" key="6">
    <source>
        <dbReference type="ARBA" id="ARBA00022527"/>
    </source>
</evidence>
<dbReference type="GO" id="GO:0006281">
    <property type="term" value="P:DNA repair"/>
    <property type="evidence" value="ECO:0007669"/>
    <property type="project" value="InterPro"/>
</dbReference>
<dbReference type="SUPFAM" id="SSF48371">
    <property type="entry name" value="ARM repeat"/>
    <property type="match status" value="2"/>
</dbReference>
<dbReference type="EC" id="2.7.11.1" evidence="4 16"/>
<dbReference type="GO" id="GO:0035556">
    <property type="term" value="P:intracellular signal transduction"/>
    <property type="evidence" value="ECO:0007669"/>
    <property type="project" value="UniProtKB-ARBA"/>
</dbReference>
<sequence length="3000" mass="337054">MARNLEQILIALNSTKVKERTSGIELLSSLYEIPGRVEKLDTNDLLVLLTALFTAFSSERAAYMKKPSAAENRLKSVAKSLRTLVERTHRQWTKRVLRVALEHLFEHCKDKGELFDPIALDYFHIIAQILRFRPHADNLDDAKWVKLADLMFNVILGDSFRTRLEDTVDSSSRSPSPMEVDEDEEELSSPTKKRKWLESTPAPRAGRRVKGPGAEVGMIKPVASEILGSLLRNPSAPLLSAAFPFMPAAILNRMQRYLAMYSNKASLHRELLPSLSAVLSVCALDNPAPVARFAREAWPDLMDVWKIKDWREESVVVVRKLFPYLTVENPSLGPLPPFDASLRALYDALEKDTHDAKIKTLSLDCLRLQLLSDMDAPGAFVARTFRFGWKFNSTQALSWALFELHADCAAKLYHLSRSTLYTEGAGRKRVRREDPITELLSFIRTKPDVTLRVCHLQQLLFIIDRHWSIIHDELQQSVRSALLQFLSYDEPDVQSWTFMCLASVAHASSAGGAPAPWWDDVWTHATREVALPRVSRAACHVAHTLLTHARPLISANKIFSDIEGLAKDLVIQGPTSPSDSVCAFLVSCMRVASQDVRLYRLQLEEKVLSWLLKSWVPAHSVDRAKMPLHTVNDIHHLLEVICGARKQVDIISGIELPECAIVDTVVEEHATAIIRDYALFARLPPFTPVSDSRGPVTAEFSPATISGAAADVTETLPGGKERRLSNFFTVHLEKFAEEEDKEHKPWGRAVERIRVVLDFAVSALCFETTVLINGSTPNKRVVQLVTKVVGRHIAAATNPSINTWEDRLFILSALDPLVLVSPRNIFGEPWESMLPAGPASGIRKNVLRQLSTQTDLIAQRVFDARHAFQTQALATGVPEAFVNEVLNVMRNCLKDVSTSLPRPSNIKANNGLDDDTIHLSSDSMGPINPRSTTMRRVVDACIGTLAAFPSLRSGRPTRETEIFQIFKDCSAPSFLLFVTIFAEYIQEGAMHMNASSLLEVFEGVEDIAAYYECKSDDAFRIMGVTLLRATLHVWVDEAVDNVLLRQVGHLFNWVYTIGRKDLNISWRAADAVVRFLDEYLRKDPSEAQWPLSHGENAIAPHSWLHSFAGHADIRVRFRAVLASARSFSVIERLHVKPMDWYISIRNCIGNDTDRYELMITRLLCLGNIMLARSAVRRGAYWNLLELCFFTPVYTAHVETIVAAISQRLGLSVASFFGTYAGQVAIAMRVNNQDFLKIPPHLLGYQDRAEYVQAVFPLFTPPWLAVSGKDAVQEKRGFEFFTTHCDALKKTLSEGLEECLSDVVGQYIVYFIANNDGATRPGSKDLLASLKELFARVGRDGPLERQLRHHADGILAAIVRTLDEADYSPTGPIGEALEDFPEASVEVFSSLTKFRNDTFYQEEAIVPAWQPRPVIQALIWFEDLVPHYADDAATYHVLHHLFALLEQHPIIYEQLRLLNVICMWIACRHTHLQAPAILEALFNGALNVLAQSDLARGAQSVLDWIFGRLDQYRSSELNLRLSEGLLRIGCIGNEYAEDKDADVARMGEEIIHWIEDQLSSLRRIDGREAAVLEALAAWPRELNDSLRQLCGHIDADDISGYLRGENISTNKFRLVRRLHDLVAEGPVDTSHFAQSDFWKLKSCIPVNSPLALEDVHAFTELLIRNHGHIDGLEHDAPTSPAARTHHLKVTSKDSAYLAAQVGARKAVFVSLLNMLRDPSTPRAYLAFKAVRCLAAATTSDAVGTTSWPSGHTAELSYLKAYSNPPPSDSSSPLHEVLSADSSLELANEFSDWVCFVASSVCGSLAEAEPFYSPLLSALQKDARLAEEILPVLVHTILQRELARRTPKDTPAPIRQILSQYLTRVLASTSTAVSCRRVIVDVLLHLRQAKRNVDGDPLSHEQWLDIDFILLSQSAIAYGAYTTALLFTEFAAEFSPQSYQQNSVVEHVLYEIYSHIDEPDGFYGIKSRDPHGALLKRLHHENQWQKAFQFHGASIDGHFSEGSDVRGVLQAMHSFGFDQLALTTLQAVHGSGDVLSTGHMAYGLGWRTETWDLPERLGDDKAALYVALRAVHRERDAGVVKAVFEHALVEETARLRSLADENIAEIREVAQDLLCLNEIRHWRSDEVRSKLQAKALNAAQAPELANLDLDIEYPFFEALTATRVSLLHSTRHKEERDQIGDMRHPFVQSLVDLEVSYLLRLSQASRQAGNVQVALNSVVRAQKLCSEPRFDVSKEYAHVLWLSREPRPAVQCLSALLGTSAAGSAPSVDADVVTQASVYATLGTWAAEACLEKPAAIMDQYFKKAAELVHNTPATTSSKDGISPTSVLHQYAIFAELQYNSLVKSTDVLRRRVYVGRKEEELKQWDMKIRESEGSNLKEYQRYRKKAQMILDEDRGHLAEYDRQRDAFLREALSMYSRTLQSSDDFDDDSIIRFCSLWFANFDQEQEGFQDFIADVLSQIPSRKFVFLTHQLAARLSKTDQTSRTQDLTPQHNLYRVVLRMCKEHPFHTLYPVFCLQGDEDPNKSRRQSTRHEPTSSQAERVAAAVEIFQHLRADPVHAQRANDIDLVCRASLEWALYPIKREYDLARTTGKPVADQVPRRLRILAIKNVKVPPITAPLPIDVTGRYEDCVWIAGFESRYDTAGGVNVPKITNCIGSDGYRYKQLYKGEGNDDLRQDAVMEQVFSVVNMVLQHDRQTMRRKLRIRGYKVIPLSSQAGVLEFVENTRPLKHWLDSAHVRYRPQDIKPSYFSNELGTARKAQKEGDPRNSENMFKLYAKLRASFKPVMRHFFTENHKVPIVWFRTRLNYARSVATTSIVGHILGLGDRHPTNILQDTASGEVVHIDLGIAFEQGKLLPVPERVPFRLTPDMIDGFGTSGVDGVFRRCSEETLRVLREGQDVILTVLEVFKYDPLHAWTASEMKLKQAQSRTEATSELTEVAFKFVTGLDLTTGAAGEAADRALGSVQRKLDKANSVEFVVNDLIQQATDPFTVANMYHGWSPYL</sequence>
<dbReference type="EMBL" id="BPQB01000019">
    <property type="protein sequence ID" value="GJE90924.1"/>
    <property type="molecule type" value="Genomic_DNA"/>
</dbReference>
<evidence type="ECO:0000256" key="17">
    <source>
        <dbReference type="SAM" id="MobiDB-lite"/>
    </source>
</evidence>
<feature type="domain" description="FAT" evidence="19">
    <location>
        <begin position="1908"/>
        <end position="2517"/>
    </location>
</feature>
<dbReference type="GO" id="GO:0000781">
    <property type="term" value="C:chromosome, telomeric region"/>
    <property type="evidence" value="ECO:0007669"/>
    <property type="project" value="UniProtKB-SubCell"/>
</dbReference>
<feature type="domain" description="FATC" evidence="20">
    <location>
        <begin position="2968"/>
        <end position="3000"/>
    </location>
</feature>
<comment type="catalytic activity">
    <reaction evidence="14 16">
        <text>L-threonyl-[protein] + ATP = O-phospho-L-threonyl-[protein] + ADP + H(+)</text>
        <dbReference type="Rhea" id="RHEA:46608"/>
        <dbReference type="Rhea" id="RHEA-COMP:11060"/>
        <dbReference type="Rhea" id="RHEA-COMP:11605"/>
        <dbReference type="ChEBI" id="CHEBI:15378"/>
        <dbReference type="ChEBI" id="CHEBI:30013"/>
        <dbReference type="ChEBI" id="CHEBI:30616"/>
        <dbReference type="ChEBI" id="CHEBI:61977"/>
        <dbReference type="ChEBI" id="CHEBI:456216"/>
        <dbReference type="EC" id="2.7.11.1"/>
    </reaction>
</comment>
<dbReference type="PROSITE" id="PS50290">
    <property type="entry name" value="PI3_4_KINASE_3"/>
    <property type="match status" value="1"/>
</dbReference>
<keyword evidence="10 16" id="KW-0418">Kinase</keyword>
<dbReference type="InterPro" id="IPR036940">
    <property type="entry name" value="PI3/4_kinase_cat_sf"/>
</dbReference>
<feature type="domain" description="PI3K/PI4K catalytic" evidence="18">
    <location>
        <begin position="2634"/>
        <end position="2952"/>
    </location>
</feature>
<organism evidence="21 22">
    <name type="scientific">Phanerochaete sordida</name>
    <dbReference type="NCBI Taxonomy" id="48140"/>
    <lineage>
        <taxon>Eukaryota</taxon>
        <taxon>Fungi</taxon>
        <taxon>Dikarya</taxon>
        <taxon>Basidiomycota</taxon>
        <taxon>Agaricomycotina</taxon>
        <taxon>Agaricomycetes</taxon>
        <taxon>Polyporales</taxon>
        <taxon>Phanerochaetaceae</taxon>
        <taxon>Phanerochaete</taxon>
    </lineage>
</organism>
<reference evidence="21 22" key="1">
    <citation type="submission" date="2021-08" db="EMBL/GenBank/DDBJ databases">
        <title>Draft Genome Sequence of Phanerochaete sordida strain YK-624.</title>
        <authorList>
            <person name="Mori T."/>
            <person name="Dohra H."/>
            <person name="Suzuki T."/>
            <person name="Kawagishi H."/>
            <person name="Hirai H."/>
        </authorList>
    </citation>
    <scope>NUCLEOTIDE SEQUENCE [LARGE SCALE GENOMIC DNA]</scope>
    <source>
        <strain evidence="21 22">YK-624</strain>
    </source>
</reference>
<dbReference type="Pfam" id="PF00454">
    <property type="entry name" value="PI3_PI4_kinase"/>
    <property type="match status" value="1"/>
</dbReference>
<dbReference type="PANTHER" id="PTHR37079">
    <property type="entry name" value="SERINE/THREONINE-PROTEIN KINASE ATM"/>
    <property type="match status" value="1"/>
</dbReference>
<evidence type="ECO:0000256" key="10">
    <source>
        <dbReference type="ARBA" id="ARBA00022777"/>
    </source>
</evidence>
<dbReference type="InterPro" id="IPR021668">
    <property type="entry name" value="TAN"/>
</dbReference>
<keyword evidence="16" id="KW-0158">Chromosome</keyword>
<comment type="caution">
    <text evidence="21">The sequence shown here is derived from an EMBL/GenBank/DDBJ whole genome shotgun (WGS) entry which is preliminary data.</text>
</comment>
<evidence type="ECO:0000256" key="5">
    <source>
        <dbReference type="ARBA" id="ARBA00014619"/>
    </source>
</evidence>
<evidence type="ECO:0000256" key="8">
    <source>
        <dbReference type="ARBA" id="ARBA00022741"/>
    </source>
</evidence>
<dbReference type="OrthoDB" id="381190at2759"/>
<dbReference type="Gene3D" id="1.10.1070.11">
    <property type="entry name" value="Phosphatidylinositol 3-/4-kinase, catalytic domain"/>
    <property type="match status" value="1"/>
</dbReference>
<dbReference type="Gene3D" id="3.30.1010.10">
    <property type="entry name" value="Phosphatidylinositol 3-kinase Catalytic Subunit, Chain A, domain 4"/>
    <property type="match status" value="1"/>
</dbReference>
<evidence type="ECO:0000256" key="9">
    <source>
        <dbReference type="ARBA" id="ARBA00022763"/>
    </source>
</evidence>
<dbReference type="GO" id="GO:0006325">
    <property type="term" value="P:chromatin organization"/>
    <property type="evidence" value="ECO:0007669"/>
    <property type="project" value="UniProtKB-KW"/>
</dbReference>
<keyword evidence="7 16" id="KW-0808">Transferase</keyword>
<evidence type="ECO:0000256" key="4">
    <source>
        <dbReference type="ARBA" id="ARBA00012513"/>
    </source>
</evidence>
<feature type="region of interest" description="Disordered" evidence="17">
    <location>
        <begin position="166"/>
        <end position="212"/>
    </location>
</feature>
<dbReference type="CDD" id="cd05171">
    <property type="entry name" value="PIKKc_ATM"/>
    <property type="match status" value="1"/>
</dbReference>
<dbReference type="InterPro" id="IPR000403">
    <property type="entry name" value="PI3/4_kinase_cat_dom"/>
</dbReference>
<dbReference type="SMART" id="SM00146">
    <property type="entry name" value="PI3Kc"/>
    <property type="match status" value="1"/>
</dbReference>
<dbReference type="InterPro" id="IPR014009">
    <property type="entry name" value="PIK_FAT"/>
</dbReference>
<dbReference type="PROSITE" id="PS51190">
    <property type="entry name" value="FATC"/>
    <property type="match status" value="1"/>
</dbReference>